<comment type="caution">
    <text evidence="10">The sequence shown here is derived from an EMBL/GenBank/DDBJ whole genome shotgun (WGS) entry which is preliminary data.</text>
</comment>
<evidence type="ECO:0000313" key="11">
    <source>
        <dbReference type="Proteomes" id="UP000823772"/>
    </source>
</evidence>
<dbReference type="Pfam" id="PF02518">
    <property type="entry name" value="HATPase_c"/>
    <property type="match status" value="1"/>
</dbReference>
<keyword evidence="8" id="KW-1133">Transmembrane helix</keyword>
<dbReference type="EMBL" id="JADILY010000144">
    <property type="protein sequence ID" value="MBO8482234.1"/>
    <property type="molecule type" value="Genomic_DNA"/>
</dbReference>
<dbReference type="InterPro" id="IPR036097">
    <property type="entry name" value="HisK_dim/P_sf"/>
</dbReference>
<evidence type="ECO:0000256" key="6">
    <source>
        <dbReference type="ARBA" id="ARBA00022840"/>
    </source>
</evidence>
<keyword evidence="7" id="KW-0902">Two-component regulatory system</keyword>
<evidence type="ECO:0000313" key="10">
    <source>
        <dbReference type="EMBL" id="MBO8482234.1"/>
    </source>
</evidence>
<feature type="transmembrane region" description="Helical" evidence="8">
    <location>
        <begin position="169"/>
        <end position="191"/>
    </location>
</feature>
<dbReference type="PROSITE" id="PS50109">
    <property type="entry name" value="HIS_KIN"/>
    <property type="match status" value="1"/>
</dbReference>
<evidence type="ECO:0000256" key="3">
    <source>
        <dbReference type="ARBA" id="ARBA00022679"/>
    </source>
</evidence>
<keyword evidence="4" id="KW-0547">Nucleotide-binding</keyword>
<dbReference type="GO" id="GO:0005524">
    <property type="term" value="F:ATP binding"/>
    <property type="evidence" value="ECO:0007669"/>
    <property type="project" value="UniProtKB-KW"/>
</dbReference>
<dbReference type="InterPro" id="IPR005467">
    <property type="entry name" value="His_kinase_dom"/>
</dbReference>
<dbReference type="Gene3D" id="3.30.565.10">
    <property type="entry name" value="Histidine kinase-like ATPase, C-terminal domain"/>
    <property type="match status" value="1"/>
</dbReference>
<dbReference type="PANTHER" id="PTHR42878:SF7">
    <property type="entry name" value="SENSOR HISTIDINE KINASE GLRK"/>
    <property type="match status" value="1"/>
</dbReference>
<proteinExistence type="predicted"/>
<dbReference type="GO" id="GO:0000156">
    <property type="term" value="F:phosphorelay response regulator activity"/>
    <property type="evidence" value="ECO:0007669"/>
    <property type="project" value="TreeGrafter"/>
</dbReference>
<keyword evidence="6" id="KW-0067">ATP-binding</keyword>
<evidence type="ECO:0000256" key="4">
    <source>
        <dbReference type="ARBA" id="ARBA00022741"/>
    </source>
</evidence>
<evidence type="ECO:0000256" key="7">
    <source>
        <dbReference type="ARBA" id="ARBA00023012"/>
    </source>
</evidence>
<dbReference type="SUPFAM" id="SSF47384">
    <property type="entry name" value="Homodimeric domain of signal transducing histidine kinase"/>
    <property type="match status" value="1"/>
</dbReference>
<dbReference type="EC" id="2.7.13.3" evidence="2"/>
<accession>A0A9D9J0N9</accession>
<reference evidence="10" key="2">
    <citation type="journal article" date="2021" name="PeerJ">
        <title>Extensive microbial diversity within the chicken gut microbiome revealed by metagenomics and culture.</title>
        <authorList>
            <person name="Gilroy R."/>
            <person name="Ravi A."/>
            <person name="Getino M."/>
            <person name="Pursley I."/>
            <person name="Horton D.L."/>
            <person name="Alikhan N.F."/>
            <person name="Baker D."/>
            <person name="Gharbi K."/>
            <person name="Hall N."/>
            <person name="Watson M."/>
            <person name="Adriaenssens E.M."/>
            <person name="Foster-Nyarko E."/>
            <person name="Jarju S."/>
            <person name="Secka A."/>
            <person name="Antonio M."/>
            <person name="Oren A."/>
            <person name="Chaudhuri R.R."/>
            <person name="La Ragione R."/>
            <person name="Hildebrand F."/>
            <person name="Pallen M.J."/>
        </authorList>
    </citation>
    <scope>NUCLEOTIDE SEQUENCE</scope>
    <source>
        <strain evidence="10">B3-2255</strain>
    </source>
</reference>
<keyword evidence="5 10" id="KW-0418">Kinase</keyword>
<protein>
    <recommendedName>
        <fullName evidence="2">histidine kinase</fullName>
        <ecNumber evidence="2">2.7.13.3</ecNumber>
    </recommendedName>
</protein>
<dbReference type="SUPFAM" id="SSF55874">
    <property type="entry name" value="ATPase domain of HSP90 chaperone/DNA topoisomerase II/histidine kinase"/>
    <property type="match status" value="1"/>
</dbReference>
<evidence type="ECO:0000259" key="9">
    <source>
        <dbReference type="PROSITE" id="PS50109"/>
    </source>
</evidence>
<dbReference type="GO" id="GO:0007234">
    <property type="term" value="P:osmosensory signaling via phosphorelay pathway"/>
    <property type="evidence" value="ECO:0007669"/>
    <property type="project" value="TreeGrafter"/>
</dbReference>
<comment type="catalytic activity">
    <reaction evidence="1">
        <text>ATP + protein L-histidine = ADP + protein N-phospho-L-histidine.</text>
        <dbReference type="EC" id="2.7.13.3"/>
    </reaction>
</comment>
<dbReference type="SMART" id="SM00388">
    <property type="entry name" value="HisKA"/>
    <property type="match status" value="1"/>
</dbReference>
<dbReference type="CDD" id="cd00082">
    <property type="entry name" value="HisKA"/>
    <property type="match status" value="1"/>
</dbReference>
<dbReference type="Proteomes" id="UP000823772">
    <property type="component" value="Unassembled WGS sequence"/>
</dbReference>
<dbReference type="Gene3D" id="1.10.287.130">
    <property type="match status" value="1"/>
</dbReference>
<dbReference type="InterPro" id="IPR036890">
    <property type="entry name" value="HATPase_C_sf"/>
</dbReference>
<keyword evidence="3" id="KW-0808">Transferase</keyword>
<feature type="transmembrane region" description="Helical" evidence="8">
    <location>
        <begin position="20"/>
        <end position="41"/>
    </location>
</feature>
<evidence type="ECO:0000256" key="5">
    <source>
        <dbReference type="ARBA" id="ARBA00022777"/>
    </source>
</evidence>
<reference evidence="10" key="1">
    <citation type="submission" date="2020-10" db="EMBL/GenBank/DDBJ databases">
        <authorList>
            <person name="Gilroy R."/>
        </authorList>
    </citation>
    <scope>NUCLEOTIDE SEQUENCE</scope>
    <source>
        <strain evidence="10">B3-2255</strain>
    </source>
</reference>
<organism evidence="10 11">
    <name type="scientific">Candidatus Merdivivens faecigallinarum</name>
    <dbReference type="NCBI Taxonomy" id="2840871"/>
    <lineage>
        <taxon>Bacteria</taxon>
        <taxon>Pseudomonadati</taxon>
        <taxon>Bacteroidota</taxon>
        <taxon>Bacteroidia</taxon>
        <taxon>Bacteroidales</taxon>
        <taxon>Muribaculaceae</taxon>
        <taxon>Muribaculaceae incertae sedis</taxon>
        <taxon>Candidatus Merdivivens</taxon>
    </lineage>
</organism>
<dbReference type="InterPro" id="IPR050351">
    <property type="entry name" value="BphY/WalK/GraS-like"/>
</dbReference>
<keyword evidence="8" id="KW-0472">Membrane</keyword>
<dbReference type="AlphaFoldDB" id="A0A9D9J0N9"/>
<dbReference type="InterPro" id="IPR003594">
    <property type="entry name" value="HATPase_dom"/>
</dbReference>
<dbReference type="GO" id="GO:0030295">
    <property type="term" value="F:protein kinase activator activity"/>
    <property type="evidence" value="ECO:0007669"/>
    <property type="project" value="TreeGrafter"/>
</dbReference>
<dbReference type="InterPro" id="IPR003661">
    <property type="entry name" value="HisK_dim/P_dom"/>
</dbReference>
<sequence length="449" mass="49823">MPGRKRMLENIENRHLRKEFMRIFVLILAVFILNVCLYMTLSISFSNMYVNDRHVPGNFADEISSGIGLGGNYSASGDIGRRMDSLGVWAMLVSDSTGDAVWSRNLPREVPLHYRFGDFDSLSTLNLCGYPIFTASHPEGLVITGYPRDSYINVQVSQPYNNISKIRNITLSFIIISILLLIVVSFGYGWTSYRALKGIVKGIEDLSLGKAVHLKSTGRFSAIATCVNAASDRLQGYSQHRKKWIAGVSHDIRTPLSIILGKADKTGDEDIKFQAVRIRELIKDLNLYSALEFSEALDKSRFRAAAFVRNTATDFLNALPSGYSLSVSVAESAENKYVYGDRHLLERALYNLLYNSIVHNVSGCDISISLGMAGKRLRLTVSDNGTEISPEMIRELNLRTLPGATAPDENIRGAHGLGLYIVVEIIRLHKGTVVYSNVSPRGFSTEIIL</sequence>
<name>A0A9D9J0N9_9BACT</name>
<evidence type="ECO:0000256" key="1">
    <source>
        <dbReference type="ARBA" id="ARBA00000085"/>
    </source>
</evidence>
<evidence type="ECO:0000256" key="2">
    <source>
        <dbReference type="ARBA" id="ARBA00012438"/>
    </source>
</evidence>
<gene>
    <name evidence="10" type="ORF">IAC87_06795</name>
</gene>
<dbReference type="PANTHER" id="PTHR42878">
    <property type="entry name" value="TWO-COMPONENT HISTIDINE KINASE"/>
    <property type="match status" value="1"/>
</dbReference>
<keyword evidence="8" id="KW-0812">Transmembrane</keyword>
<feature type="domain" description="Histidine kinase" evidence="9">
    <location>
        <begin position="247"/>
        <end position="449"/>
    </location>
</feature>
<dbReference type="SMART" id="SM00387">
    <property type="entry name" value="HATPase_c"/>
    <property type="match status" value="1"/>
</dbReference>
<dbReference type="GO" id="GO:0000155">
    <property type="term" value="F:phosphorelay sensor kinase activity"/>
    <property type="evidence" value="ECO:0007669"/>
    <property type="project" value="InterPro"/>
</dbReference>
<evidence type="ECO:0000256" key="8">
    <source>
        <dbReference type="SAM" id="Phobius"/>
    </source>
</evidence>